<dbReference type="EMBL" id="CAJVPJ010000181">
    <property type="protein sequence ID" value="CAG8491515.1"/>
    <property type="molecule type" value="Genomic_DNA"/>
</dbReference>
<proteinExistence type="predicted"/>
<comment type="caution">
    <text evidence="2">The sequence shown here is derived from an EMBL/GenBank/DDBJ whole genome shotgun (WGS) entry which is preliminary data.</text>
</comment>
<keyword evidence="1" id="KW-0472">Membrane</keyword>
<name>A0A9N8WP09_9GLOM</name>
<keyword evidence="3" id="KW-1185">Reference proteome</keyword>
<accession>A0A9N8WP09</accession>
<dbReference type="Proteomes" id="UP000789572">
    <property type="component" value="Unassembled WGS sequence"/>
</dbReference>
<protein>
    <submittedName>
        <fullName evidence="2">2249_t:CDS:1</fullName>
    </submittedName>
</protein>
<sequence length="96" mass="10440">MQEANKFAYYDLNDSRKAFAYYGVNDCGKVGKLSEQLHFNLLITHQSSTFSSTNVPSSDVGKTNKIFVIEIIGGLGGLSGLLFCLAKWTAIVDSIA</sequence>
<evidence type="ECO:0000313" key="2">
    <source>
        <dbReference type="EMBL" id="CAG8491515.1"/>
    </source>
</evidence>
<keyword evidence="1" id="KW-0812">Transmembrane</keyword>
<organism evidence="2 3">
    <name type="scientific">Paraglomus occultum</name>
    <dbReference type="NCBI Taxonomy" id="144539"/>
    <lineage>
        <taxon>Eukaryota</taxon>
        <taxon>Fungi</taxon>
        <taxon>Fungi incertae sedis</taxon>
        <taxon>Mucoromycota</taxon>
        <taxon>Glomeromycotina</taxon>
        <taxon>Glomeromycetes</taxon>
        <taxon>Paraglomerales</taxon>
        <taxon>Paraglomeraceae</taxon>
        <taxon>Paraglomus</taxon>
    </lineage>
</organism>
<dbReference type="AlphaFoldDB" id="A0A9N8WP09"/>
<evidence type="ECO:0000313" key="3">
    <source>
        <dbReference type="Proteomes" id="UP000789572"/>
    </source>
</evidence>
<evidence type="ECO:0000256" key="1">
    <source>
        <dbReference type="SAM" id="Phobius"/>
    </source>
</evidence>
<gene>
    <name evidence="2" type="ORF">POCULU_LOCUS2100</name>
</gene>
<keyword evidence="1" id="KW-1133">Transmembrane helix</keyword>
<reference evidence="2" key="1">
    <citation type="submission" date="2021-06" db="EMBL/GenBank/DDBJ databases">
        <authorList>
            <person name="Kallberg Y."/>
            <person name="Tangrot J."/>
            <person name="Rosling A."/>
        </authorList>
    </citation>
    <scope>NUCLEOTIDE SEQUENCE</scope>
    <source>
        <strain evidence="2">IA702</strain>
    </source>
</reference>
<feature type="transmembrane region" description="Helical" evidence="1">
    <location>
        <begin position="66"/>
        <end position="86"/>
    </location>
</feature>